<dbReference type="EMBL" id="CP144754">
    <property type="protein sequence ID" value="WVZ98886.1"/>
    <property type="molecule type" value="Genomic_DNA"/>
</dbReference>
<dbReference type="PROSITE" id="PS51257">
    <property type="entry name" value="PROKAR_LIPOPROTEIN"/>
    <property type="match status" value="1"/>
</dbReference>
<dbReference type="AlphaFoldDB" id="A0AAQ3XGG9"/>
<feature type="compositionally biased region" description="Low complexity" evidence="1">
    <location>
        <begin position="126"/>
        <end position="135"/>
    </location>
</feature>
<reference evidence="2 3" key="1">
    <citation type="submission" date="2024-02" db="EMBL/GenBank/DDBJ databases">
        <title>High-quality chromosome-scale genome assembly of Pensacola bahiagrass (Paspalum notatum Flugge var. saurae).</title>
        <authorList>
            <person name="Vega J.M."/>
            <person name="Podio M."/>
            <person name="Orjuela J."/>
            <person name="Siena L.A."/>
            <person name="Pessino S.C."/>
            <person name="Combes M.C."/>
            <person name="Mariac C."/>
            <person name="Albertini E."/>
            <person name="Pupilli F."/>
            <person name="Ortiz J.P.A."/>
            <person name="Leblanc O."/>
        </authorList>
    </citation>
    <scope>NUCLEOTIDE SEQUENCE [LARGE SCALE GENOMIC DNA]</scope>
    <source>
        <strain evidence="2">R1</strain>
        <tissue evidence="2">Leaf</tissue>
    </source>
</reference>
<gene>
    <name evidence="2" type="ORF">U9M48_044260</name>
</gene>
<organism evidence="2 3">
    <name type="scientific">Paspalum notatum var. saurae</name>
    <dbReference type="NCBI Taxonomy" id="547442"/>
    <lineage>
        <taxon>Eukaryota</taxon>
        <taxon>Viridiplantae</taxon>
        <taxon>Streptophyta</taxon>
        <taxon>Embryophyta</taxon>
        <taxon>Tracheophyta</taxon>
        <taxon>Spermatophyta</taxon>
        <taxon>Magnoliopsida</taxon>
        <taxon>Liliopsida</taxon>
        <taxon>Poales</taxon>
        <taxon>Poaceae</taxon>
        <taxon>PACMAD clade</taxon>
        <taxon>Panicoideae</taxon>
        <taxon>Andropogonodae</taxon>
        <taxon>Paspaleae</taxon>
        <taxon>Paspalinae</taxon>
        <taxon>Paspalum</taxon>
    </lineage>
</organism>
<feature type="compositionally biased region" description="Pro residues" evidence="1">
    <location>
        <begin position="114"/>
        <end position="125"/>
    </location>
</feature>
<proteinExistence type="predicted"/>
<dbReference type="Proteomes" id="UP001341281">
    <property type="component" value="Chromosome 10"/>
</dbReference>
<evidence type="ECO:0000313" key="2">
    <source>
        <dbReference type="EMBL" id="WVZ98886.1"/>
    </source>
</evidence>
<evidence type="ECO:0000313" key="3">
    <source>
        <dbReference type="Proteomes" id="UP001341281"/>
    </source>
</evidence>
<feature type="region of interest" description="Disordered" evidence="1">
    <location>
        <begin position="100"/>
        <end position="171"/>
    </location>
</feature>
<evidence type="ECO:0000256" key="1">
    <source>
        <dbReference type="SAM" id="MobiDB-lite"/>
    </source>
</evidence>
<accession>A0AAQ3XGG9</accession>
<keyword evidence="3" id="KW-1185">Reference proteome</keyword>
<sequence>MPATRALPGCVVIFSTNPAAHILLCGCHTSDLASPLLRSSLSIAAATTGSQQSNSCSLSSFLRLTLVPLSQGHRQPPPLLCGCAAASLPAHAALPRDAGIGRARRPSGTAGGPRTPPALKTPPPAARAAGGPHARSQPPRGQDAATGRALPASRTHAAGPERPRRRQLAPQAVCRLQPLKIHPLPKIRLSTARSCVCSAAGSCLPPHASWRSSPGRSSSSVLFTGASWSSSPSPAEVKLIERLLDSGAGML</sequence>
<name>A0AAQ3XGG9_PASNO</name>
<protein>
    <submittedName>
        <fullName evidence="2">Uncharacterized protein</fullName>
    </submittedName>
</protein>